<proteinExistence type="predicted"/>
<sequence length="319" mass="36877">MGAACTKLLFEFISVLPSNRPNITQIIENKAFWEFKIPEVGCECLLTGDECRLTNRQIHLVVIQDEKTQNNCNLKDTAVIINKINRVFNEGTIKQPGSSMEYQVIHKLIVNWYFYVAKCFKLSSLTVHTGVECFINVLVLLGDVKVNQVVSIFVSCLKIAHRINEISQEYYRCDNTTEYSEIAGLSREITKILGVTNETPTKANFPDGEELIYYEKEIMRLVKFNLPLYSLSYLVYDMGKAMEIDIISECFQFAYLLSDLCLYYVELNEFENELKAQIIWLISILKYMTNDSKLCENEDKTDVSLYTQWVFYYIGLGVN</sequence>
<dbReference type="Pfam" id="PF00134">
    <property type="entry name" value="Cyclin_N"/>
    <property type="match status" value="1"/>
</dbReference>
<dbReference type="AlphaFoldDB" id="Q4N2A7"/>
<dbReference type="InParanoid" id="Q4N2A7"/>
<accession>Q4N2A7</accession>
<dbReference type="STRING" id="5875.Q4N2A7"/>
<organism evidence="2 3">
    <name type="scientific">Theileria parva</name>
    <name type="common">East coast fever infection agent</name>
    <dbReference type="NCBI Taxonomy" id="5875"/>
    <lineage>
        <taxon>Eukaryota</taxon>
        <taxon>Sar</taxon>
        <taxon>Alveolata</taxon>
        <taxon>Apicomplexa</taxon>
        <taxon>Aconoidasida</taxon>
        <taxon>Piroplasmida</taxon>
        <taxon>Theileriidae</taxon>
        <taxon>Theileria</taxon>
    </lineage>
</organism>
<evidence type="ECO:0000259" key="1">
    <source>
        <dbReference type="Pfam" id="PF00134"/>
    </source>
</evidence>
<dbReference type="VEuPathDB" id="PiroplasmaDB:TpMuguga_04g00445"/>
<keyword evidence="3" id="KW-1185">Reference proteome</keyword>
<dbReference type="KEGG" id="tpv:TP04_0445"/>
<name>Q4N2A7_THEPA</name>
<dbReference type="Gene3D" id="1.10.472.10">
    <property type="entry name" value="Cyclin-like"/>
    <property type="match status" value="1"/>
</dbReference>
<dbReference type="RefSeq" id="XP_764080.1">
    <property type="nucleotide sequence ID" value="XM_758987.1"/>
</dbReference>
<gene>
    <name evidence="2" type="ordered locus">TP04_0445</name>
</gene>
<protein>
    <recommendedName>
        <fullName evidence="1">Cyclin N-terminal domain-containing protein</fullName>
    </recommendedName>
</protein>
<feature type="domain" description="Cyclin N-terminal" evidence="1">
    <location>
        <begin position="107"/>
        <end position="193"/>
    </location>
</feature>
<dbReference type="GeneID" id="3500588"/>
<comment type="caution">
    <text evidence="2">The sequence shown here is derived from an EMBL/GenBank/DDBJ whole genome shotgun (WGS) entry which is preliminary data.</text>
</comment>
<dbReference type="InterPro" id="IPR006671">
    <property type="entry name" value="Cyclin_N"/>
</dbReference>
<dbReference type="eggNOG" id="KOG0594">
    <property type="taxonomic scope" value="Eukaryota"/>
</dbReference>
<dbReference type="SUPFAM" id="SSF47954">
    <property type="entry name" value="Cyclin-like"/>
    <property type="match status" value="1"/>
</dbReference>
<reference evidence="2 3" key="1">
    <citation type="journal article" date="2005" name="Science">
        <title>Genome sequence of Theileria parva, a bovine pathogen that transforms lymphocytes.</title>
        <authorList>
            <person name="Gardner M.J."/>
            <person name="Bishop R."/>
            <person name="Shah T."/>
            <person name="de Villiers E.P."/>
            <person name="Carlton J.M."/>
            <person name="Hall N."/>
            <person name="Ren Q."/>
            <person name="Paulsen I.T."/>
            <person name="Pain A."/>
            <person name="Berriman M."/>
            <person name="Wilson R.J.M."/>
            <person name="Sato S."/>
            <person name="Ralph S.A."/>
            <person name="Mann D.J."/>
            <person name="Xiong Z."/>
            <person name="Shallom S.J."/>
            <person name="Weidman J."/>
            <person name="Jiang L."/>
            <person name="Lynn J."/>
            <person name="Weaver B."/>
            <person name="Shoaibi A."/>
            <person name="Domingo A.R."/>
            <person name="Wasawo D."/>
            <person name="Crabtree J."/>
            <person name="Wortman J.R."/>
            <person name="Haas B."/>
            <person name="Angiuoli S.V."/>
            <person name="Creasy T.H."/>
            <person name="Lu C."/>
            <person name="Suh B."/>
            <person name="Silva J.C."/>
            <person name="Utterback T.R."/>
            <person name="Feldblyum T.V."/>
            <person name="Pertea M."/>
            <person name="Allen J."/>
            <person name="Nierman W.C."/>
            <person name="Taracha E.L.N."/>
            <person name="Salzberg S.L."/>
            <person name="White O.R."/>
            <person name="Fitzhugh H.A."/>
            <person name="Morzaria S."/>
            <person name="Venter J.C."/>
            <person name="Fraser C.M."/>
            <person name="Nene V."/>
        </authorList>
    </citation>
    <scope>NUCLEOTIDE SEQUENCE [LARGE SCALE GENOMIC DNA]</scope>
    <source>
        <strain evidence="2 3">Muguga</strain>
    </source>
</reference>
<dbReference type="Proteomes" id="UP000001949">
    <property type="component" value="Unassembled WGS sequence"/>
</dbReference>
<dbReference type="InterPro" id="IPR036915">
    <property type="entry name" value="Cyclin-like_sf"/>
</dbReference>
<evidence type="ECO:0000313" key="3">
    <source>
        <dbReference type="Proteomes" id="UP000001949"/>
    </source>
</evidence>
<evidence type="ECO:0000313" key="2">
    <source>
        <dbReference type="EMBL" id="EAN31797.1"/>
    </source>
</evidence>
<dbReference type="EMBL" id="AAGK01000004">
    <property type="protein sequence ID" value="EAN31797.1"/>
    <property type="molecule type" value="Genomic_DNA"/>
</dbReference>